<gene>
    <name evidence="2" type="ORF">ACHAWO_000524</name>
</gene>
<dbReference type="EMBL" id="JALLPJ020001230">
    <property type="protein sequence ID" value="KAL3773528.1"/>
    <property type="molecule type" value="Genomic_DNA"/>
</dbReference>
<name>A0ABD3NDN3_9STRA</name>
<keyword evidence="3" id="KW-1185">Reference proteome</keyword>
<evidence type="ECO:0008006" key="4">
    <source>
        <dbReference type="Google" id="ProtNLM"/>
    </source>
</evidence>
<dbReference type="AlphaFoldDB" id="A0ABD3NDN3"/>
<dbReference type="Pfam" id="PF00227">
    <property type="entry name" value="Proteasome"/>
    <property type="match status" value="1"/>
</dbReference>
<evidence type="ECO:0000313" key="3">
    <source>
        <dbReference type="Proteomes" id="UP001530400"/>
    </source>
</evidence>
<dbReference type="Proteomes" id="UP001530400">
    <property type="component" value="Unassembled WGS sequence"/>
</dbReference>
<organism evidence="2 3">
    <name type="scientific">Cyclotella atomus</name>
    <dbReference type="NCBI Taxonomy" id="382360"/>
    <lineage>
        <taxon>Eukaryota</taxon>
        <taxon>Sar</taxon>
        <taxon>Stramenopiles</taxon>
        <taxon>Ochrophyta</taxon>
        <taxon>Bacillariophyta</taxon>
        <taxon>Coscinodiscophyceae</taxon>
        <taxon>Thalassiosirophycidae</taxon>
        <taxon>Stephanodiscales</taxon>
        <taxon>Stephanodiscaceae</taxon>
        <taxon>Cyclotella</taxon>
    </lineage>
</organism>
<dbReference type="InterPro" id="IPR029055">
    <property type="entry name" value="Ntn_hydrolases_N"/>
</dbReference>
<feature type="signal peptide" evidence="1">
    <location>
        <begin position="1"/>
        <end position="26"/>
    </location>
</feature>
<feature type="chain" id="PRO_5044877624" description="Proteasome endopeptidase complex" evidence="1">
    <location>
        <begin position="27"/>
        <end position="346"/>
    </location>
</feature>
<sequence length="346" mass="37618">MLFISRTSLKWTLFLLAIQPNNVTLAQQSAAGQDTLIAVIGRDYVMMGADSSSSGGGGIALTSSDIDKLAVVHDGGCGVRTEDDAIDALRQQAILVGCAGDAADGSDISDLLMTLFLLAADRLIGILRAHAQIRELESGIGNDAVCMFDGRSHSDKSRTSLGVLPTSGLDCDAIAHLTRGEIASRMRSRQPLQLCLLVGGMVRCNKPVVKETLQMKQRSKSFSERVQSQVIAGSQSYSQKSNGGVLVAEKSSESKPWSESTPHLVPKLFWLDQYGSLQNLRYGAHGFGSNFALSILDQRYQSDLSREEAISLIEECFRQLRQRYVFNSPKKARIKCVDAFGIREVN</sequence>
<evidence type="ECO:0000313" key="2">
    <source>
        <dbReference type="EMBL" id="KAL3773528.1"/>
    </source>
</evidence>
<evidence type="ECO:0000256" key="1">
    <source>
        <dbReference type="SAM" id="SignalP"/>
    </source>
</evidence>
<dbReference type="InterPro" id="IPR001353">
    <property type="entry name" value="Proteasome_sua/b"/>
</dbReference>
<comment type="caution">
    <text evidence="2">The sequence shown here is derived from an EMBL/GenBank/DDBJ whole genome shotgun (WGS) entry which is preliminary data.</text>
</comment>
<dbReference type="Gene3D" id="3.60.20.10">
    <property type="entry name" value="Glutamine Phosphoribosylpyrophosphate, subunit 1, domain 1"/>
    <property type="match status" value="1"/>
</dbReference>
<reference evidence="2 3" key="1">
    <citation type="submission" date="2024-10" db="EMBL/GenBank/DDBJ databases">
        <title>Updated reference genomes for cyclostephanoid diatoms.</title>
        <authorList>
            <person name="Roberts W.R."/>
            <person name="Alverson A.J."/>
        </authorList>
    </citation>
    <scope>NUCLEOTIDE SEQUENCE [LARGE SCALE GENOMIC DNA]</scope>
    <source>
        <strain evidence="2 3">AJA010-31</strain>
    </source>
</reference>
<proteinExistence type="predicted"/>
<keyword evidence="1" id="KW-0732">Signal</keyword>
<protein>
    <recommendedName>
        <fullName evidence="4">Proteasome endopeptidase complex</fullName>
    </recommendedName>
</protein>
<dbReference type="SUPFAM" id="SSF56235">
    <property type="entry name" value="N-terminal nucleophile aminohydrolases (Ntn hydrolases)"/>
    <property type="match status" value="1"/>
</dbReference>
<accession>A0ABD3NDN3</accession>